<dbReference type="GO" id="GO:0042448">
    <property type="term" value="P:progesterone metabolic process"/>
    <property type="evidence" value="ECO:0007669"/>
    <property type="project" value="TreeGrafter"/>
</dbReference>
<dbReference type="GO" id="GO:0020037">
    <property type="term" value="F:heme binding"/>
    <property type="evidence" value="ECO:0007669"/>
    <property type="project" value="InterPro"/>
</dbReference>
<feature type="binding site" description="axial binding residue" evidence="7">
    <location>
        <position position="252"/>
    </location>
    <ligand>
        <name>heme</name>
        <dbReference type="ChEBI" id="CHEBI:30413"/>
    </ligand>
    <ligandPart>
        <name>Fe</name>
        <dbReference type="ChEBI" id="CHEBI:18248"/>
    </ligandPart>
</feature>
<keyword evidence="9" id="KW-0812">Transmembrane</keyword>
<keyword evidence="5 7" id="KW-0408">Iron</keyword>
<dbReference type="InterPro" id="IPR036396">
    <property type="entry name" value="Cyt_P450_sf"/>
</dbReference>
<evidence type="ECO:0000256" key="7">
    <source>
        <dbReference type="PIRSR" id="PIRSR602403-1"/>
    </source>
</evidence>
<evidence type="ECO:0000256" key="1">
    <source>
        <dbReference type="ARBA" id="ARBA00010617"/>
    </source>
</evidence>
<dbReference type="Ensembl" id="ENSEBUT00000023055.1">
    <property type="protein sequence ID" value="ENSEBUP00000022479.1"/>
    <property type="gene ID" value="ENSEBUG00000013851.1"/>
</dbReference>
<dbReference type="Gene3D" id="1.10.630.10">
    <property type="entry name" value="Cytochrome P450"/>
    <property type="match status" value="2"/>
</dbReference>
<dbReference type="Pfam" id="PF00067">
    <property type="entry name" value="p450"/>
    <property type="match status" value="2"/>
</dbReference>
<dbReference type="OMA" id="QELKXGY"/>
<accession>A0A8C4QYI1</accession>
<keyword evidence="6 8" id="KW-0503">Monooxygenase</keyword>
<dbReference type="AlphaFoldDB" id="A0A8C4QYI1"/>
<organism evidence="10 11">
    <name type="scientific">Eptatretus burgeri</name>
    <name type="common">Inshore hagfish</name>
    <dbReference type="NCBI Taxonomy" id="7764"/>
    <lineage>
        <taxon>Eukaryota</taxon>
        <taxon>Metazoa</taxon>
        <taxon>Chordata</taxon>
        <taxon>Craniata</taxon>
        <taxon>Vertebrata</taxon>
        <taxon>Cyclostomata</taxon>
        <taxon>Myxini</taxon>
        <taxon>Myxiniformes</taxon>
        <taxon>Myxinidae</taxon>
        <taxon>Eptatretinae</taxon>
        <taxon>Eptatretus</taxon>
    </lineage>
</organism>
<keyword evidence="4 8" id="KW-0560">Oxidoreductase</keyword>
<dbReference type="InterPro" id="IPR002403">
    <property type="entry name" value="Cyt_P450_E_grp-IV"/>
</dbReference>
<keyword evidence="11" id="KW-1185">Reference proteome</keyword>
<keyword evidence="3 7" id="KW-0479">Metal-binding</keyword>
<dbReference type="PANTHER" id="PTHR24289">
    <property type="entry name" value="STEROID 17-ALPHA-HYDROXYLASE/17,20 LYASE"/>
    <property type="match status" value="1"/>
</dbReference>
<reference evidence="10" key="1">
    <citation type="submission" date="2025-08" db="UniProtKB">
        <authorList>
            <consortium name="Ensembl"/>
        </authorList>
    </citation>
    <scope>IDENTIFICATION</scope>
</reference>
<evidence type="ECO:0000256" key="4">
    <source>
        <dbReference type="ARBA" id="ARBA00023002"/>
    </source>
</evidence>
<dbReference type="Proteomes" id="UP000694388">
    <property type="component" value="Unplaced"/>
</dbReference>
<dbReference type="GO" id="GO:0005506">
    <property type="term" value="F:iron ion binding"/>
    <property type="evidence" value="ECO:0007669"/>
    <property type="project" value="InterPro"/>
</dbReference>
<dbReference type="GO" id="GO:0042446">
    <property type="term" value="P:hormone biosynthetic process"/>
    <property type="evidence" value="ECO:0007669"/>
    <property type="project" value="TreeGrafter"/>
</dbReference>
<dbReference type="InterPro" id="IPR017972">
    <property type="entry name" value="Cyt_P450_CS"/>
</dbReference>
<comment type="similarity">
    <text evidence="1 8">Belongs to the cytochrome P450 family.</text>
</comment>
<keyword evidence="9" id="KW-0472">Membrane</keyword>
<sequence>MLSGLLQLTSENSFQELMITFPLEWLLVVLLILAPVAWWYRKVYGASSVRSLPPGPVCLPLLGSAPWLLLGGRGFAPHLRLAQLADRYGDVMTLVVGSKLVVVVSGAAAIREALGIGGDALAGRPPLPLPLLLNHGKARVQAEIDREVEQTRLPNVRDRSHLHYTEATLREVMRCSAVVPLALPHFTLCEISLHGYTIPVNTTVLVNLWSAHHDPRVWRRPTEFDPSRFLDAQEELLWPAAFMPFGIGRRACPGAQIARAELFVLFSSILQAFTLIPASSPSLGNLQGHFGLTLAPPQFKLHLHPRR</sequence>
<feature type="transmembrane region" description="Helical" evidence="9">
    <location>
        <begin position="20"/>
        <end position="40"/>
    </location>
</feature>
<dbReference type="InterPro" id="IPR001128">
    <property type="entry name" value="Cyt_P450"/>
</dbReference>
<proteinExistence type="inferred from homology"/>
<dbReference type="SUPFAM" id="SSF48264">
    <property type="entry name" value="Cytochrome P450"/>
    <property type="match status" value="2"/>
</dbReference>
<evidence type="ECO:0008006" key="12">
    <source>
        <dbReference type="Google" id="ProtNLM"/>
    </source>
</evidence>
<evidence type="ECO:0000256" key="8">
    <source>
        <dbReference type="RuleBase" id="RU000461"/>
    </source>
</evidence>
<dbReference type="GeneTree" id="ENSGT00940000167305"/>
<dbReference type="PRINTS" id="PR00385">
    <property type="entry name" value="P450"/>
</dbReference>
<evidence type="ECO:0000256" key="2">
    <source>
        <dbReference type="ARBA" id="ARBA00022617"/>
    </source>
</evidence>
<comment type="cofactor">
    <cofactor evidence="7">
        <name>heme</name>
        <dbReference type="ChEBI" id="CHEBI:30413"/>
    </cofactor>
</comment>
<dbReference type="PANTHER" id="PTHR24289:SF1">
    <property type="entry name" value="STEROID 17-ALPHA-HYDROXYLASE_17,20 LYASE"/>
    <property type="match status" value="1"/>
</dbReference>
<evidence type="ECO:0000256" key="9">
    <source>
        <dbReference type="SAM" id="Phobius"/>
    </source>
</evidence>
<dbReference type="GO" id="GO:0004508">
    <property type="term" value="F:steroid 17-alpha-monooxygenase activity"/>
    <property type="evidence" value="ECO:0007669"/>
    <property type="project" value="TreeGrafter"/>
</dbReference>
<evidence type="ECO:0000256" key="3">
    <source>
        <dbReference type="ARBA" id="ARBA00022723"/>
    </source>
</evidence>
<evidence type="ECO:0000256" key="6">
    <source>
        <dbReference type="ARBA" id="ARBA00023033"/>
    </source>
</evidence>
<keyword evidence="2 7" id="KW-0349">Heme</keyword>
<evidence type="ECO:0000313" key="11">
    <source>
        <dbReference type="Proteomes" id="UP000694388"/>
    </source>
</evidence>
<evidence type="ECO:0000313" key="10">
    <source>
        <dbReference type="Ensembl" id="ENSEBUP00000022479.1"/>
    </source>
</evidence>
<dbReference type="PROSITE" id="PS00086">
    <property type="entry name" value="CYTOCHROME_P450"/>
    <property type="match status" value="1"/>
</dbReference>
<keyword evidence="9" id="KW-1133">Transmembrane helix</keyword>
<name>A0A8C4QYI1_EPTBU</name>
<protein>
    <recommendedName>
        <fullName evidence="12">Cytochrome P450</fullName>
    </recommendedName>
</protein>
<dbReference type="PRINTS" id="PR00465">
    <property type="entry name" value="EP450IV"/>
</dbReference>
<reference evidence="10" key="2">
    <citation type="submission" date="2025-09" db="UniProtKB">
        <authorList>
            <consortium name="Ensembl"/>
        </authorList>
    </citation>
    <scope>IDENTIFICATION</scope>
</reference>
<evidence type="ECO:0000256" key="5">
    <source>
        <dbReference type="ARBA" id="ARBA00023004"/>
    </source>
</evidence>